<evidence type="ECO:0000313" key="2">
    <source>
        <dbReference type="Proteomes" id="UP001243330"/>
    </source>
</evidence>
<reference evidence="1" key="1">
    <citation type="submission" date="2023-01" db="EMBL/GenBank/DDBJ databases">
        <title>Colletotrichum chrysophilum M932 genome sequence.</title>
        <authorList>
            <person name="Baroncelli R."/>
        </authorList>
    </citation>
    <scope>NUCLEOTIDE SEQUENCE</scope>
    <source>
        <strain evidence="1">M932</strain>
    </source>
</reference>
<sequence length="193" mass="21888">SKWTSSLYRLSELRPKTAVPQKSHSQPKEPHRRAFTMAANNLASFKIYLKAYSDAEYDKVGSYYHEDVSILLPDKQFVSGRVNFLEHLRRTHAIFTETLSIRAIILQAERSFVVMGAFFEAKKDAPPEAVGDKSFPKGEVAHFVVWALYQWSEGKIKSIECVMRDPTFFEPGSTSITALVEQSRRIADEGVAL</sequence>
<dbReference type="AlphaFoldDB" id="A0AAD9ADW7"/>
<dbReference type="Gene3D" id="3.10.450.50">
    <property type="match status" value="1"/>
</dbReference>
<proteinExistence type="predicted"/>
<dbReference type="EMBL" id="JAQOWY010000266">
    <property type="protein sequence ID" value="KAK1845600.1"/>
    <property type="molecule type" value="Genomic_DNA"/>
</dbReference>
<dbReference type="SUPFAM" id="SSF54427">
    <property type="entry name" value="NTF2-like"/>
    <property type="match status" value="1"/>
</dbReference>
<keyword evidence="2" id="KW-1185">Reference proteome</keyword>
<gene>
    <name evidence="1" type="ORF">CCHR01_11770</name>
</gene>
<dbReference type="Proteomes" id="UP001243330">
    <property type="component" value="Unassembled WGS sequence"/>
</dbReference>
<accession>A0AAD9ADW7</accession>
<organism evidence="1 2">
    <name type="scientific">Colletotrichum chrysophilum</name>
    <dbReference type="NCBI Taxonomy" id="1836956"/>
    <lineage>
        <taxon>Eukaryota</taxon>
        <taxon>Fungi</taxon>
        <taxon>Dikarya</taxon>
        <taxon>Ascomycota</taxon>
        <taxon>Pezizomycotina</taxon>
        <taxon>Sordariomycetes</taxon>
        <taxon>Hypocreomycetidae</taxon>
        <taxon>Glomerellales</taxon>
        <taxon>Glomerellaceae</taxon>
        <taxon>Colletotrichum</taxon>
        <taxon>Colletotrichum gloeosporioides species complex</taxon>
    </lineage>
</organism>
<evidence type="ECO:0000313" key="1">
    <source>
        <dbReference type="EMBL" id="KAK1845600.1"/>
    </source>
</evidence>
<name>A0AAD9ADW7_9PEZI</name>
<evidence type="ECO:0008006" key="3">
    <source>
        <dbReference type="Google" id="ProtNLM"/>
    </source>
</evidence>
<dbReference type="InterPro" id="IPR032710">
    <property type="entry name" value="NTF2-like_dom_sf"/>
</dbReference>
<feature type="non-terminal residue" evidence="1">
    <location>
        <position position="193"/>
    </location>
</feature>
<protein>
    <recommendedName>
        <fullName evidence="3">SnoaL-like domain-containing protein</fullName>
    </recommendedName>
</protein>
<comment type="caution">
    <text evidence="1">The sequence shown here is derived from an EMBL/GenBank/DDBJ whole genome shotgun (WGS) entry which is preliminary data.</text>
</comment>